<evidence type="ECO:0000256" key="3">
    <source>
        <dbReference type="SAM" id="Phobius"/>
    </source>
</evidence>
<evidence type="ECO:0000256" key="1">
    <source>
        <dbReference type="SAM" id="Coils"/>
    </source>
</evidence>
<keyword evidence="3" id="KW-0472">Membrane</keyword>
<evidence type="ECO:0000256" key="2">
    <source>
        <dbReference type="SAM" id="MobiDB-lite"/>
    </source>
</evidence>
<reference evidence="4 5" key="1">
    <citation type="submission" date="2023-01" db="EMBL/GenBank/DDBJ databases">
        <title>Novel diversity within Roseofilum (Cyanobacteria; Desertifilaceae) from marine benthic mats with descriptions of four novel species.</title>
        <authorList>
            <person name="Wang Y."/>
            <person name="Berthold D.E."/>
            <person name="Hu J."/>
            <person name="Lefler F.W."/>
            <person name="Laughinghouse H.D. IV."/>
        </authorList>
    </citation>
    <scope>NUCLEOTIDE SEQUENCE [LARGE SCALE GENOMIC DNA]</scope>
    <source>
        <strain evidence="4 5">BLCC-M143</strain>
    </source>
</reference>
<feature type="compositionally biased region" description="Low complexity" evidence="2">
    <location>
        <begin position="52"/>
        <end position="77"/>
    </location>
</feature>
<feature type="coiled-coil region" evidence="1">
    <location>
        <begin position="258"/>
        <end position="285"/>
    </location>
</feature>
<keyword evidence="5" id="KW-1185">Reference proteome</keyword>
<feature type="region of interest" description="Disordered" evidence="2">
    <location>
        <begin position="1"/>
        <end position="150"/>
    </location>
</feature>
<feature type="compositionally biased region" description="Polar residues" evidence="2">
    <location>
        <begin position="177"/>
        <end position="192"/>
    </location>
</feature>
<feature type="transmembrane region" description="Helical" evidence="3">
    <location>
        <begin position="585"/>
        <end position="604"/>
    </location>
</feature>
<sequence>MKIRRKRSFHEITTPKTDLPKSRSWFNGTTGKPAIAPQTSQPAPVQTATAEPQQASQDTTQEQTSSSPSPLLQRSLLGPASVLQTMTTLPPQGSVQRSAAEENSSKGLYPRTIPRSDRALSPTPKSPILQTVQRSPEDNSRDLNSQSKSQLAIAWHAGQPALQHQPDNSPLATQWQPSQLVQRKTQDTSVPTIQRDDKTSGTTNPQTQSNQQRGYGDAVAIDNSERRDSDDWKNERAARTERQKNTREATGAEHNVLVEEEIGKLNELEDKVQTVQALRSEFLQKKAEEETKILTLIYPIDAWLSKKARQDGYLDLYYTYANLNPLQRLMALKTLGAKTISLDEVKAQLKSKRAYGIIGKKVINWAGFAGAINTVQATDPWNDTIIRDTAELGGLVASVGAASVSQAAGLVNNSTAVVDWSSEIASLLGVVGLTITAYREITELCGDSDLGLFKTRLGKLGATLSDIGRYASTALNTLATASDHGTALLDKLSLISGTAATASAGAFAIAGGAFNIAVGVSQYRNAGKNQRKLNELSDTATVADKDDQTEEERQDKEDELRKAARVGAQTQGWDKNVGAAKVVKGTAMVTGGALLLLTGLGLAALGPAGWIVLAAAGLIGGIAAIAKYFAWKRRKTDFVDRELGISDEKQDQNQDENLGFFGKVGKKLNVREKRRKAKDKEALRNRKLQALGFSDVEQYYYHRLNQMAANLLSVAKDELKRLHKNREHHRQLVLSNDKEKKQAFDKYLGVSDTEYSALHILRRLGLEVTVGRVLNNDLPKHNNVVRQLDYSQ</sequence>
<keyword evidence="1" id="KW-0175">Coiled coil</keyword>
<feature type="transmembrane region" description="Helical" evidence="3">
    <location>
        <begin position="610"/>
        <end position="631"/>
    </location>
</feature>
<organism evidence="4 5">
    <name type="scientific">Roseofilum casamattae BLCC-M143</name>
    <dbReference type="NCBI Taxonomy" id="3022442"/>
    <lineage>
        <taxon>Bacteria</taxon>
        <taxon>Bacillati</taxon>
        <taxon>Cyanobacteriota</taxon>
        <taxon>Cyanophyceae</taxon>
        <taxon>Desertifilales</taxon>
        <taxon>Desertifilaceae</taxon>
        <taxon>Roseofilum</taxon>
        <taxon>Roseofilum casamattae</taxon>
    </lineage>
</organism>
<feature type="compositionally biased region" description="Basic and acidic residues" evidence="2">
    <location>
        <begin position="223"/>
        <end position="251"/>
    </location>
</feature>
<feature type="compositionally biased region" description="Polar residues" evidence="2">
    <location>
        <begin position="82"/>
        <end position="98"/>
    </location>
</feature>
<keyword evidence="3" id="KW-1133">Transmembrane helix</keyword>
<keyword evidence="3" id="KW-0812">Transmembrane</keyword>
<comment type="caution">
    <text evidence="4">The sequence shown here is derived from an EMBL/GenBank/DDBJ whole genome shotgun (WGS) entry which is preliminary data.</text>
</comment>
<feature type="compositionally biased region" description="Polar residues" evidence="2">
    <location>
        <begin position="200"/>
        <end position="213"/>
    </location>
</feature>
<protein>
    <submittedName>
        <fullName evidence="4">Uncharacterized protein</fullName>
    </submittedName>
</protein>
<name>A0ABT7C0Q7_9CYAN</name>
<evidence type="ECO:0000313" key="5">
    <source>
        <dbReference type="Proteomes" id="UP001232992"/>
    </source>
</evidence>
<gene>
    <name evidence="4" type="ORF">PMH09_17035</name>
</gene>
<proteinExistence type="predicted"/>
<dbReference type="EMBL" id="JAQOSQ010000022">
    <property type="protein sequence ID" value="MDJ1184895.1"/>
    <property type="molecule type" value="Genomic_DNA"/>
</dbReference>
<dbReference type="Proteomes" id="UP001232992">
    <property type="component" value="Unassembled WGS sequence"/>
</dbReference>
<feature type="region of interest" description="Disordered" evidence="2">
    <location>
        <begin position="177"/>
        <end position="252"/>
    </location>
</feature>
<feature type="compositionally biased region" description="Polar residues" evidence="2">
    <location>
        <begin position="37"/>
        <end position="51"/>
    </location>
</feature>
<dbReference type="RefSeq" id="WP_283759552.1">
    <property type="nucleotide sequence ID" value="NZ_JAQOSQ010000022.1"/>
</dbReference>
<accession>A0ABT7C0Q7</accession>
<evidence type="ECO:0000313" key="4">
    <source>
        <dbReference type="EMBL" id="MDJ1184895.1"/>
    </source>
</evidence>